<keyword evidence="2" id="KW-1185">Reference proteome</keyword>
<name>A0A9P7EF91_9AGAM</name>
<organism evidence="1 2">
    <name type="scientific">Suillus subaureus</name>
    <dbReference type="NCBI Taxonomy" id="48587"/>
    <lineage>
        <taxon>Eukaryota</taxon>
        <taxon>Fungi</taxon>
        <taxon>Dikarya</taxon>
        <taxon>Basidiomycota</taxon>
        <taxon>Agaricomycotina</taxon>
        <taxon>Agaricomycetes</taxon>
        <taxon>Agaricomycetidae</taxon>
        <taxon>Boletales</taxon>
        <taxon>Suillineae</taxon>
        <taxon>Suillaceae</taxon>
        <taxon>Suillus</taxon>
    </lineage>
</organism>
<gene>
    <name evidence="1" type="ORF">BJ212DRAFT_1342129</name>
</gene>
<comment type="caution">
    <text evidence="1">The sequence shown here is derived from an EMBL/GenBank/DDBJ whole genome shotgun (WGS) entry which is preliminary data.</text>
</comment>
<reference evidence="1" key="1">
    <citation type="journal article" date="2020" name="New Phytol.">
        <title>Comparative genomics reveals dynamic genome evolution in host specialist ectomycorrhizal fungi.</title>
        <authorList>
            <person name="Lofgren L.A."/>
            <person name="Nguyen N.H."/>
            <person name="Vilgalys R."/>
            <person name="Ruytinx J."/>
            <person name="Liao H.L."/>
            <person name="Branco S."/>
            <person name="Kuo A."/>
            <person name="LaButti K."/>
            <person name="Lipzen A."/>
            <person name="Andreopoulos W."/>
            <person name="Pangilinan J."/>
            <person name="Riley R."/>
            <person name="Hundley H."/>
            <person name="Na H."/>
            <person name="Barry K."/>
            <person name="Grigoriev I.V."/>
            <person name="Stajich J.E."/>
            <person name="Kennedy P.G."/>
        </authorList>
    </citation>
    <scope>NUCLEOTIDE SEQUENCE</scope>
    <source>
        <strain evidence="1">MN1</strain>
    </source>
</reference>
<dbReference type="GeneID" id="64629189"/>
<dbReference type="Proteomes" id="UP000807769">
    <property type="component" value="Unassembled WGS sequence"/>
</dbReference>
<proteinExistence type="predicted"/>
<dbReference type="AlphaFoldDB" id="A0A9P7EF91"/>
<accession>A0A9P7EF91</accession>
<dbReference type="EMBL" id="JABBWG010000009">
    <property type="protein sequence ID" value="KAG1819644.1"/>
    <property type="molecule type" value="Genomic_DNA"/>
</dbReference>
<evidence type="ECO:0000313" key="1">
    <source>
        <dbReference type="EMBL" id="KAG1819644.1"/>
    </source>
</evidence>
<dbReference type="RefSeq" id="XP_041195179.1">
    <property type="nucleotide sequence ID" value="XM_041335172.1"/>
</dbReference>
<evidence type="ECO:0000313" key="2">
    <source>
        <dbReference type="Proteomes" id="UP000807769"/>
    </source>
</evidence>
<protein>
    <submittedName>
        <fullName evidence="1">Uncharacterized protein</fullName>
    </submittedName>
</protein>
<sequence length="60" mass="6535">MCQFRDGRLENLPSKVSVVNAIPGLLACYSGKVLTGLVKRHSGWVSDFVTDDVRTVGLDL</sequence>
<dbReference type="PROSITE" id="PS51257">
    <property type="entry name" value="PROKAR_LIPOPROTEIN"/>
    <property type="match status" value="1"/>
</dbReference>